<proteinExistence type="predicted"/>
<dbReference type="AlphaFoldDB" id="A0A8S1HPS3"/>
<sequence>MMVLTSPFSVAYDHLKRLRAAANANEKRLLDLLETEHAEMLSLLHVKGLNYYYWYKTCTKLRQTPRESLRDAAKTALRHTLRRSDRSENVRRPEHEGREVEEDIEDGNDFRFNVYPIVF</sequence>
<dbReference type="Proteomes" id="UP000835052">
    <property type="component" value="Unassembled WGS sequence"/>
</dbReference>
<accession>A0A8S1HPS3</accession>
<gene>
    <name evidence="2" type="ORF">CAUJ_LOCUS12140</name>
</gene>
<feature type="region of interest" description="Disordered" evidence="1">
    <location>
        <begin position="77"/>
        <end position="102"/>
    </location>
</feature>
<organism evidence="2 3">
    <name type="scientific">Caenorhabditis auriculariae</name>
    <dbReference type="NCBI Taxonomy" id="2777116"/>
    <lineage>
        <taxon>Eukaryota</taxon>
        <taxon>Metazoa</taxon>
        <taxon>Ecdysozoa</taxon>
        <taxon>Nematoda</taxon>
        <taxon>Chromadorea</taxon>
        <taxon>Rhabditida</taxon>
        <taxon>Rhabditina</taxon>
        <taxon>Rhabditomorpha</taxon>
        <taxon>Rhabditoidea</taxon>
        <taxon>Rhabditidae</taxon>
        <taxon>Peloderinae</taxon>
        <taxon>Caenorhabditis</taxon>
    </lineage>
</organism>
<comment type="caution">
    <text evidence="2">The sequence shown here is derived from an EMBL/GenBank/DDBJ whole genome shotgun (WGS) entry which is preliminary data.</text>
</comment>
<protein>
    <submittedName>
        <fullName evidence="2">Uncharacterized protein</fullName>
    </submittedName>
</protein>
<keyword evidence="3" id="KW-1185">Reference proteome</keyword>
<reference evidence="2" key="1">
    <citation type="submission" date="2020-10" db="EMBL/GenBank/DDBJ databases">
        <authorList>
            <person name="Kikuchi T."/>
        </authorList>
    </citation>
    <scope>NUCLEOTIDE SEQUENCE</scope>
    <source>
        <strain evidence="2">NKZ352</strain>
    </source>
</reference>
<evidence type="ECO:0000256" key="1">
    <source>
        <dbReference type="SAM" id="MobiDB-lite"/>
    </source>
</evidence>
<evidence type="ECO:0000313" key="2">
    <source>
        <dbReference type="EMBL" id="CAD6196225.1"/>
    </source>
</evidence>
<evidence type="ECO:0000313" key="3">
    <source>
        <dbReference type="Proteomes" id="UP000835052"/>
    </source>
</evidence>
<feature type="compositionally biased region" description="Basic and acidic residues" evidence="1">
    <location>
        <begin position="82"/>
        <end position="98"/>
    </location>
</feature>
<dbReference type="EMBL" id="CAJGYM010000069">
    <property type="protein sequence ID" value="CAD6196225.1"/>
    <property type="molecule type" value="Genomic_DNA"/>
</dbReference>
<name>A0A8S1HPS3_9PELO</name>